<feature type="binding site" evidence="7">
    <location>
        <begin position="94"/>
        <end position="98"/>
    </location>
    <ligand>
        <name>GTP</name>
        <dbReference type="ChEBI" id="CHEBI:37565"/>
    </ligand>
</feature>
<keyword evidence="4 7" id="KW-0547">Nucleotide-binding</keyword>
<feature type="region of interest" description="Disordered" evidence="9">
    <location>
        <begin position="1"/>
        <end position="33"/>
    </location>
</feature>
<dbReference type="SUPFAM" id="SSF52540">
    <property type="entry name" value="P-loop containing nucleoside triphosphate hydrolases"/>
    <property type="match status" value="1"/>
</dbReference>
<feature type="region of interest" description="G5" evidence="8">
    <location>
        <begin position="185"/>
        <end position="187"/>
    </location>
</feature>
<dbReference type="Proteomes" id="UP000214603">
    <property type="component" value="Unassembled WGS sequence"/>
</dbReference>
<keyword evidence="7" id="KW-0963">Cytoplasm</keyword>
<dbReference type="GO" id="GO:0003924">
    <property type="term" value="F:GTPase activity"/>
    <property type="evidence" value="ECO:0007669"/>
    <property type="project" value="UniProtKB-UniRule"/>
</dbReference>
<keyword evidence="7" id="KW-0690">Ribosome biogenesis</keyword>
<dbReference type="GO" id="GO:0000028">
    <property type="term" value="P:ribosomal small subunit assembly"/>
    <property type="evidence" value="ECO:0007669"/>
    <property type="project" value="TreeGrafter"/>
</dbReference>
<evidence type="ECO:0000313" key="12">
    <source>
        <dbReference type="Proteomes" id="UP000214603"/>
    </source>
</evidence>
<evidence type="ECO:0000256" key="7">
    <source>
        <dbReference type="HAMAP-Rule" id="MF_00367"/>
    </source>
</evidence>
<feature type="binding site" evidence="7">
    <location>
        <begin position="155"/>
        <end position="158"/>
    </location>
    <ligand>
        <name>GTP</name>
        <dbReference type="ChEBI" id="CHEBI:37565"/>
    </ligand>
</feature>
<dbReference type="CDD" id="cd04163">
    <property type="entry name" value="Era"/>
    <property type="match status" value="1"/>
</dbReference>
<dbReference type="PROSITE" id="PS51713">
    <property type="entry name" value="G_ERA"/>
    <property type="match status" value="1"/>
</dbReference>
<dbReference type="AlphaFoldDB" id="A0A225LWX1"/>
<dbReference type="GO" id="GO:0043024">
    <property type="term" value="F:ribosomal small subunit binding"/>
    <property type="evidence" value="ECO:0007669"/>
    <property type="project" value="TreeGrafter"/>
</dbReference>
<evidence type="ECO:0000256" key="9">
    <source>
        <dbReference type="SAM" id="MobiDB-lite"/>
    </source>
</evidence>
<comment type="similarity">
    <text evidence="1 7 8">Belongs to the TRAFAC class TrmE-Era-EngA-EngB-Septin-like GTPase superfamily. Era GTPase family.</text>
</comment>
<keyword evidence="5 7" id="KW-0694">RNA-binding</keyword>
<dbReference type="InterPro" id="IPR009019">
    <property type="entry name" value="KH_sf_prok-type"/>
</dbReference>
<comment type="caution">
    <text evidence="11">The sequence shown here is derived from an EMBL/GenBank/DDBJ whole genome shotgun (WGS) entry which is preliminary data.</text>
</comment>
<feature type="region of interest" description="G1" evidence="8">
    <location>
        <begin position="47"/>
        <end position="54"/>
    </location>
</feature>
<keyword evidence="7" id="KW-0472">Membrane</keyword>
<proteinExistence type="inferred from homology"/>
<dbReference type="GO" id="GO:0005886">
    <property type="term" value="C:plasma membrane"/>
    <property type="evidence" value="ECO:0007669"/>
    <property type="project" value="UniProtKB-SubCell"/>
</dbReference>
<evidence type="ECO:0000256" key="3">
    <source>
        <dbReference type="ARBA" id="ARBA00022519"/>
    </source>
</evidence>
<evidence type="ECO:0000256" key="8">
    <source>
        <dbReference type="PROSITE-ProRule" id="PRU01050"/>
    </source>
</evidence>
<dbReference type="InterPro" id="IPR006073">
    <property type="entry name" value="GTP-bd"/>
</dbReference>
<evidence type="ECO:0000256" key="4">
    <source>
        <dbReference type="ARBA" id="ARBA00022741"/>
    </source>
</evidence>
<gene>
    <name evidence="7" type="primary">era</name>
    <name evidence="11" type="ORF">CEY11_24335</name>
</gene>
<keyword evidence="12" id="KW-1185">Reference proteome</keyword>
<dbReference type="GO" id="GO:0005829">
    <property type="term" value="C:cytosol"/>
    <property type="evidence" value="ECO:0007669"/>
    <property type="project" value="TreeGrafter"/>
</dbReference>
<dbReference type="InterPro" id="IPR027417">
    <property type="entry name" value="P-loop_NTPase"/>
</dbReference>
<evidence type="ECO:0000256" key="1">
    <source>
        <dbReference type="ARBA" id="ARBA00007921"/>
    </source>
</evidence>
<evidence type="ECO:0000256" key="5">
    <source>
        <dbReference type="ARBA" id="ARBA00022884"/>
    </source>
</evidence>
<protein>
    <recommendedName>
        <fullName evidence="2 7">GTPase Era</fullName>
    </recommendedName>
</protein>
<dbReference type="Pfam" id="PF07650">
    <property type="entry name" value="KH_2"/>
    <property type="match status" value="1"/>
</dbReference>
<dbReference type="Gene3D" id="3.30.300.20">
    <property type="match status" value="1"/>
</dbReference>
<reference evidence="12" key="1">
    <citation type="submission" date="2017-06" db="EMBL/GenBank/DDBJ databases">
        <title>Herbaspirillum phytohormonus sp. nov., isolated from the root nodule of Robinia pseudoacacia in lead-zinc mine.</title>
        <authorList>
            <person name="Fan M."/>
            <person name="Lin Y."/>
        </authorList>
    </citation>
    <scope>NUCLEOTIDE SEQUENCE [LARGE SCALE GENOMIC DNA]</scope>
    <source>
        <strain evidence="12">SC-089</strain>
    </source>
</reference>
<name>A0A225LWX1_9BURK</name>
<keyword evidence="7" id="KW-0699">rRNA-binding</keyword>
<dbReference type="PANTHER" id="PTHR42698">
    <property type="entry name" value="GTPASE ERA"/>
    <property type="match status" value="1"/>
</dbReference>
<dbReference type="InterPro" id="IPR015946">
    <property type="entry name" value="KH_dom-like_a/b"/>
</dbReference>
<feature type="region of interest" description="G2" evidence="8">
    <location>
        <begin position="73"/>
        <end position="77"/>
    </location>
</feature>
<dbReference type="PRINTS" id="PR00326">
    <property type="entry name" value="GTP1OBG"/>
</dbReference>
<dbReference type="GO" id="GO:0005525">
    <property type="term" value="F:GTP binding"/>
    <property type="evidence" value="ECO:0007669"/>
    <property type="project" value="UniProtKB-UniRule"/>
</dbReference>
<dbReference type="GO" id="GO:0070181">
    <property type="term" value="F:small ribosomal subunit rRNA binding"/>
    <property type="evidence" value="ECO:0007669"/>
    <property type="project" value="UniProtKB-UniRule"/>
</dbReference>
<dbReference type="NCBIfam" id="NF000908">
    <property type="entry name" value="PRK00089.1"/>
    <property type="match status" value="1"/>
</dbReference>
<dbReference type="NCBIfam" id="TIGR00231">
    <property type="entry name" value="small_GTP"/>
    <property type="match status" value="1"/>
</dbReference>
<comment type="subunit">
    <text evidence="7">Monomer.</text>
</comment>
<organism evidence="11 12">
    <name type="scientific">Candidimonas nitroreducens</name>
    <dbReference type="NCBI Taxonomy" id="683354"/>
    <lineage>
        <taxon>Bacteria</taxon>
        <taxon>Pseudomonadati</taxon>
        <taxon>Pseudomonadota</taxon>
        <taxon>Betaproteobacteria</taxon>
        <taxon>Burkholderiales</taxon>
        <taxon>Alcaligenaceae</taxon>
        <taxon>Candidimonas</taxon>
    </lineage>
</organism>
<evidence type="ECO:0000313" key="11">
    <source>
        <dbReference type="EMBL" id="OWT53586.1"/>
    </source>
</evidence>
<dbReference type="InterPro" id="IPR030388">
    <property type="entry name" value="G_ERA_dom"/>
</dbReference>
<feature type="binding site" evidence="7">
    <location>
        <begin position="47"/>
        <end position="54"/>
    </location>
    <ligand>
        <name>GTP</name>
        <dbReference type="ChEBI" id="CHEBI:37565"/>
    </ligand>
</feature>
<keyword evidence="7" id="KW-1003">Cell membrane</keyword>
<dbReference type="Pfam" id="PF01926">
    <property type="entry name" value="MMR_HSR1"/>
    <property type="match status" value="1"/>
</dbReference>
<feature type="domain" description="Era-type G" evidence="10">
    <location>
        <begin position="39"/>
        <end position="206"/>
    </location>
</feature>
<accession>A0A225LWX1</accession>
<dbReference type="Gene3D" id="3.40.50.300">
    <property type="entry name" value="P-loop containing nucleotide triphosphate hydrolases"/>
    <property type="match status" value="1"/>
</dbReference>
<comment type="subcellular location">
    <subcellularLocation>
        <location evidence="7">Cytoplasm</location>
    </subcellularLocation>
    <subcellularLocation>
        <location evidence="7">Cell membrane</location>
        <topology evidence="7">Peripheral membrane protein</topology>
    </subcellularLocation>
</comment>
<sequence>MKEGDVRPPAGRAPSQVESAAQRHEGDSSSAASESAGFRCGFVAIVGRPNVGKSTLANALIGSKISIVSRKAQTTRHRIHGVLTRDHEQFIFVDTPGFQTRHGGAMNRMMNRVVTQALADVDVVVHVVEAGKWSAGDAQLVPLLPKGRRAILAVNKVDALRDKNEMFSYVGKIMSQYPYDAVVPVSALRGVQLDNLLGEIAARLPEGEAMFEADTLTDRPLRFIAAELLREKIFRLVGDELPYGCTVVIEQWEETDKGARVAACVVVERDSHKPILLGTGGAHMKRIATEARQDIERLLEKPVHLEVYIKVRKGWSDREGALRELGYE</sequence>
<comment type="function">
    <text evidence="7">An essential GTPase that binds both GDP and GTP, with rapid nucleotide exchange. Plays a role in 16S rRNA processing and 30S ribosomal subunit biogenesis and possibly also in cell cycle regulation and energy metabolism.</text>
</comment>
<dbReference type="CDD" id="cd22534">
    <property type="entry name" value="KH-II_Era"/>
    <property type="match status" value="1"/>
</dbReference>
<keyword evidence="3" id="KW-0997">Cell inner membrane</keyword>
<dbReference type="SUPFAM" id="SSF54814">
    <property type="entry name" value="Prokaryotic type KH domain (KH-domain type II)"/>
    <property type="match status" value="1"/>
</dbReference>
<keyword evidence="6 7" id="KW-0342">GTP-binding</keyword>
<dbReference type="EMBL" id="NJIH01000020">
    <property type="protein sequence ID" value="OWT53586.1"/>
    <property type="molecule type" value="Genomic_DNA"/>
</dbReference>
<evidence type="ECO:0000259" key="10">
    <source>
        <dbReference type="PROSITE" id="PS51713"/>
    </source>
</evidence>
<feature type="region of interest" description="G4" evidence="8">
    <location>
        <begin position="155"/>
        <end position="158"/>
    </location>
</feature>
<evidence type="ECO:0000256" key="6">
    <source>
        <dbReference type="ARBA" id="ARBA00023134"/>
    </source>
</evidence>
<evidence type="ECO:0000256" key="2">
    <source>
        <dbReference type="ARBA" id="ARBA00020484"/>
    </source>
</evidence>
<dbReference type="NCBIfam" id="TIGR00436">
    <property type="entry name" value="era"/>
    <property type="match status" value="1"/>
</dbReference>
<dbReference type="HAMAP" id="MF_00367">
    <property type="entry name" value="GTPase_Era"/>
    <property type="match status" value="1"/>
</dbReference>
<feature type="region of interest" description="G3" evidence="8">
    <location>
        <begin position="94"/>
        <end position="97"/>
    </location>
</feature>
<dbReference type="InterPro" id="IPR004044">
    <property type="entry name" value="KH_dom_type_2"/>
</dbReference>
<dbReference type="RefSeq" id="WP_088606020.1">
    <property type="nucleotide sequence ID" value="NZ_NJIH01000020.1"/>
</dbReference>
<dbReference type="PANTHER" id="PTHR42698:SF1">
    <property type="entry name" value="GTPASE ERA, MITOCHONDRIAL"/>
    <property type="match status" value="1"/>
</dbReference>
<dbReference type="InterPro" id="IPR005662">
    <property type="entry name" value="GTPase_Era-like"/>
</dbReference>
<dbReference type="InterPro" id="IPR005225">
    <property type="entry name" value="Small_GTP-bd"/>
</dbReference>
<dbReference type="OrthoDB" id="9805918at2"/>